<protein>
    <submittedName>
        <fullName evidence="2">Uncharacterized protein</fullName>
    </submittedName>
</protein>
<dbReference type="Proteomes" id="UP000640485">
    <property type="component" value="Unassembled WGS sequence"/>
</dbReference>
<organism evidence="2 3">
    <name type="scientific">Paracoccus caeni</name>
    <dbReference type="NCBI Taxonomy" id="657651"/>
    <lineage>
        <taxon>Bacteria</taxon>
        <taxon>Pseudomonadati</taxon>
        <taxon>Pseudomonadota</taxon>
        <taxon>Alphaproteobacteria</taxon>
        <taxon>Rhodobacterales</taxon>
        <taxon>Paracoccaceae</taxon>
        <taxon>Paracoccus</taxon>
    </lineage>
</organism>
<keyword evidence="1" id="KW-1133">Transmembrane helix</keyword>
<accession>A0A934W0N3</accession>
<keyword evidence="3" id="KW-1185">Reference proteome</keyword>
<dbReference type="Pfam" id="PF19659">
    <property type="entry name" value="DUF6162"/>
    <property type="match status" value="1"/>
</dbReference>
<feature type="transmembrane region" description="Helical" evidence="1">
    <location>
        <begin position="20"/>
        <end position="38"/>
    </location>
</feature>
<evidence type="ECO:0000313" key="3">
    <source>
        <dbReference type="Proteomes" id="UP000640485"/>
    </source>
</evidence>
<gene>
    <name evidence="2" type="ORF">JJJ17_14430</name>
</gene>
<dbReference type="EMBL" id="JAEPRQ010000005">
    <property type="protein sequence ID" value="MBK4217125.1"/>
    <property type="molecule type" value="Genomic_DNA"/>
</dbReference>
<evidence type="ECO:0000256" key="1">
    <source>
        <dbReference type="SAM" id="Phobius"/>
    </source>
</evidence>
<keyword evidence="1" id="KW-0812">Transmembrane</keyword>
<dbReference type="InterPro" id="IPR046160">
    <property type="entry name" value="DUF6162"/>
</dbReference>
<reference evidence="2" key="1">
    <citation type="submission" date="2021-01" db="EMBL/GenBank/DDBJ databases">
        <title>Paracoccus amoyensis sp. nov., isolated from the surface seawater along the coast of Xiamen Island, China.</title>
        <authorList>
            <person name="Lyu L."/>
        </authorList>
    </citation>
    <scope>NUCLEOTIDE SEQUENCE</scope>
    <source>
        <strain evidence="2">MJ17</strain>
    </source>
</reference>
<name>A0A934W0N3_9RHOB</name>
<comment type="caution">
    <text evidence="2">The sequence shown here is derived from an EMBL/GenBank/DDBJ whole genome shotgun (WGS) entry which is preliminary data.</text>
</comment>
<dbReference type="RefSeq" id="WP_200687604.1">
    <property type="nucleotide sequence ID" value="NZ_JAEPRQ010000005.1"/>
</dbReference>
<proteinExistence type="predicted"/>
<dbReference type="AlphaFoldDB" id="A0A934W0N3"/>
<keyword evidence="1" id="KW-0472">Membrane</keyword>
<evidence type="ECO:0000313" key="2">
    <source>
        <dbReference type="EMBL" id="MBK4217125.1"/>
    </source>
</evidence>
<sequence>MSSAISVIVPPASGRRETVAVLLAALIVVLSATGFIALHRDTATATSLPHWQVDLRSGLNAAEQGLTADLLLAADEMPYLDQVTPEALAAEGLPPFFADATATARGGHHWQLIETTDAQGWLGQPAAKEVAGAMLMRIAGETPTIWLHRDGAASTSALDDAALIAAGWRQVITRFDASVTRKDDQH</sequence>